<dbReference type="EMBL" id="JBHRZH010000022">
    <property type="protein sequence ID" value="MFC3764057.1"/>
    <property type="molecule type" value="Genomic_DNA"/>
</dbReference>
<keyword evidence="3" id="KW-1185">Reference proteome</keyword>
<accession>A0ABV7YGB3</accession>
<dbReference type="SMART" id="SM00880">
    <property type="entry name" value="CHAD"/>
    <property type="match status" value="1"/>
</dbReference>
<dbReference type="Proteomes" id="UP001595699">
    <property type="component" value="Unassembled WGS sequence"/>
</dbReference>
<dbReference type="Gene3D" id="1.40.20.10">
    <property type="entry name" value="CHAD domain"/>
    <property type="match status" value="1"/>
</dbReference>
<dbReference type="PANTHER" id="PTHR39339:SF1">
    <property type="entry name" value="CHAD DOMAIN-CONTAINING PROTEIN"/>
    <property type="match status" value="1"/>
</dbReference>
<dbReference type="PROSITE" id="PS51708">
    <property type="entry name" value="CHAD"/>
    <property type="match status" value="1"/>
</dbReference>
<evidence type="ECO:0000313" key="3">
    <source>
        <dbReference type="Proteomes" id="UP001595699"/>
    </source>
</evidence>
<evidence type="ECO:0000313" key="2">
    <source>
        <dbReference type="EMBL" id="MFC3764057.1"/>
    </source>
</evidence>
<dbReference type="InterPro" id="IPR038186">
    <property type="entry name" value="CHAD_dom_sf"/>
</dbReference>
<dbReference type="PANTHER" id="PTHR39339">
    <property type="entry name" value="SLR1444 PROTEIN"/>
    <property type="match status" value="1"/>
</dbReference>
<evidence type="ECO:0000259" key="1">
    <source>
        <dbReference type="PROSITE" id="PS51708"/>
    </source>
</evidence>
<proteinExistence type="predicted"/>
<name>A0ABV7YGB3_9ACTN</name>
<dbReference type="Pfam" id="PF05235">
    <property type="entry name" value="CHAD"/>
    <property type="match status" value="1"/>
</dbReference>
<gene>
    <name evidence="2" type="ORF">ACFOUW_24700</name>
</gene>
<dbReference type="InterPro" id="IPR007899">
    <property type="entry name" value="CHAD_dom"/>
</dbReference>
<comment type="caution">
    <text evidence="2">The sequence shown here is derived from an EMBL/GenBank/DDBJ whole genome shotgun (WGS) entry which is preliminary data.</text>
</comment>
<sequence length="487" mass="53528">MEFVLDPALRDASAAVAAVRASFTVVDDGQRKLQRRWYDTFDWRLHRAGLVLEQVGTQLTLTRDDGEQLVQLAHALGGPTFADALPAGPLRDQLAPILGIRALLPVAETTGVATDLRVLNADEKTVVRLTHDESFLTVQPVRGYRAQADKVTKALDNVEGVAPLRGSRLAAVLNGSDRQPGGYTGKVSIQLDRDDSATHAVTTILLDLLDTAEANVEGTVEDWDTEFLHDLRIAVRRTRTALKLCGDALPDGLAARYATQFKWLGDITTPTRDLDVYVLGFDAFGGSPDLEPFRAFLEHQRGIAQRKLARSLRSVRFGRLLRTWRDKLAAVEDTGELTAGQLAAARIKHAHRRAVKRGSAITADSPAESLHDLRKRCKELRYLLEFFASLHDPAIHRGLIKDLKGLQDCLGEFQDNEVQAHAIRTFAAEMMTAGNAAPETILAMGELTGRLDQGQHHAREEFAGRFARFASAENTDRVKALLTGSTK</sequence>
<organism evidence="2 3">
    <name type="scientific">Tenggerimyces flavus</name>
    <dbReference type="NCBI Taxonomy" id="1708749"/>
    <lineage>
        <taxon>Bacteria</taxon>
        <taxon>Bacillati</taxon>
        <taxon>Actinomycetota</taxon>
        <taxon>Actinomycetes</taxon>
        <taxon>Propionibacteriales</taxon>
        <taxon>Nocardioidaceae</taxon>
        <taxon>Tenggerimyces</taxon>
    </lineage>
</organism>
<feature type="domain" description="CHAD" evidence="1">
    <location>
        <begin position="194"/>
        <end position="467"/>
    </location>
</feature>
<dbReference type="RefSeq" id="WP_205116105.1">
    <property type="nucleotide sequence ID" value="NZ_JAFBCM010000001.1"/>
</dbReference>
<reference evidence="3" key="1">
    <citation type="journal article" date="2019" name="Int. J. Syst. Evol. Microbiol.">
        <title>The Global Catalogue of Microorganisms (GCM) 10K type strain sequencing project: providing services to taxonomists for standard genome sequencing and annotation.</title>
        <authorList>
            <consortium name="The Broad Institute Genomics Platform"/>
            <consortium name="The Broad Institute Genome Sequencing Center for Infectious Disease"/>
            <person name="Wu L."/>
            <person name="Ma J."/>
        </authorList>
    </citation>
    <scope>NUCLEOTIDE SEQUENCE [LARGE SCALE GENOMIC DNA]</scope>
    <source>
        <strain evidence="3">CGMCC 4.7241</strain>
    </source>
</reference>
<protein>
    <submittedName>
        <fullName evidence="2">CHAD domain-containing protein</fullName>
    </submittedName>
</protein>